<feature type="region of interest" description="Disordered" evidence="1">
    <location>
        <begin position="1"/>
        <end position="27"/>
    </location>
</feature>
<accession>A0AAE0W8L0</accession>
<gene>
    <name evidence="2" type="ORF">CHS0354_006461</name>
</gene>
<feature type="region of interest" description="Disordered" evidence="1">
    <location>
        <begin position="105"/>
        <end position="148"/>
    </location>
</feature>
<dbReference type="AlphaFoldDB" id="A0AAE0W8L0"/>
<reference evidence="2" key="3">
    <citation type="submission" date="2023-05" db="EMBL/GenBank/DDBJ databases">
        <authorList>
            <person name="Smith C.H."/>
        </authorList>
    </citation>
    <scope>NUCLEOTIDE SEQUENCE</scope>
    <source>
        <strain evidence="2">CHS0354</strain>
        <tissue evidence="2">Mantle</tissue>
    </source>
</reference>
<evidence type="ECO:0000313" key="2">
    <source>
        <dbReference type="EMBL" id="KAK3606103.1"/>
    </source>
</evidence>
<feature type="compositionally biased region" description="Basic and acidic residues" evidence="1">
    <location>
        <begin position="137"/>
        <end position="148"/>
    </location>
</feature>
<comment type="caution">
    <text evidence="2">The sequence shown here is derived from an EMBL/GenBank/DDBJ whole genome shotgun (WGS) entry which is preliminary data.</text>
</comment>
<dbReference type="EMBL" id="JAEAOA010000444">
    <property type="protein sequence ID" value="KAK3606103.1"/>
    <property type="molecule type" value="Genomic_DNA"/>
</dbReference>
<evidence type="ECO:0000313" key="3">
    <source>
        <dbReference type="Proteomes" id="UP001195483"/>
    </source>
</evidence>
<evidence type="ECO:0000256" key="1">
    <source>
        <dbReference type="SAM" id="MobiDB-lite"/>
    </source>
</evidence>
<proteinExistence type="predicted"/>
<reference evidence="2" key="2">
    <citation type="journal article" date="2021" name="Genome Biol. Evol.">
        <title>Developing a high-quality reference genome for a parasitic bivalve with doubly uniparental inheritance (Bivalvia: Unionida).</title>
        <authorList>
            <person name="Smith C.H."/>
        </authorList>
    </citation>
    <scope>NUCLEOTIDE SEQUENCE</scope>
    <source>
        <strain evidence="2">CHS0354</strain>
        <tissue evidence="2">Mantle</tissue>
    </source>
</reference>
<dbReference type="Proteomes" id="UP001195483">
    <property type="component" value="Unassembled WGS sequence"/>
</dbReference>
<feature type="compositionally biased region" description="Polar residues" evidence="1">
    <location>
        <begin position="1"/>
        <end position="20"/>
    </location>
</feature>
<name>A0AAE0W8L0_9BIVA</name>
<feature type="compositionally biased region" description="Basic and acidic residues" evidence="1">
    <location>
        <begin position="105"/>
        <end position="118"/>
    </location>
</feature>
<feature type="region of interest" description="Disordered" evidence="1">
    <location>
        <begin position="62"/>
        <end position="84"/>
    </location>
</feature>
<sequence length="320" mass="36955">MRLSPSWSQSANACSQSSPKSKGKGRRVHFNDKFSRLQSLEQKYRMPFLLDESDMYAFHPHSDHSSKYLRSPRYETGQRQNVRRCESGARQIHCECSQLEKSLLHSRERTPTPSRDKLLTPTMDQSSPRSQTSKSATENRRPTNRIHKDIEDYLNISNVIRSRQQFNKQFFTIRGNEKKIHTVCSRNVLSKNNVIKYEEEQASSNVINLNSPTRRKTTFVGYSFRSSPLQDQLVASTFFETNLDHVPSHNLYIKDETTDDEQVENVSDFMDVTSDRGSFQDGNEHALGSDAGQKDILLESRNEEILQWIEAVDAAQTEQR</sequence>
<reference evidence="2" key="1">
    <citation type="journal article" date="2021" name="Genome Biol. Evol.">
        <title>A High-Quality Reference Genome for a Parasitic Bivalve with Doubly Uniparental Inheritance (Bivalvia: Unionida).</title>
        <authorList>
            <person name="Smith C.H."/>
        </authorList>
    </citation>
    <scope>NUCLEOTIDE SEQUENCE</scope>
    <source>
        <strain evidence="2">CHS0354</strain>
    </source>
</reference>
<feature type="compositionally biased region" description="Polar residues" evidence="1">
    <location>
        <begin position="122"/>
        <end position="136"/>
    </location>
</feature>
<organism evidence="2 3">
    <name type="scientific">Potamilus streckersoni</name>
    <dbReference type="NCBI Taxonomy" id="2493646"/>
    <lineage>
        <taxon>Eukaryota</taxon>
        <taxon>Metazoa</taxon>
        <taxon>Spiralia</taxon>
        <taxon>Lophotrochozoa</taxon>
        <taxon>Mollusca</taxon>
        <taxon>Bivalvia</taxon>
        <taxon>Autobranchia</taxon>
        <taxon>Heteroconchia</taxon>
        <taxon>Palaeoheterodonta</taxon>
        <taxon>Unionida</taxon>
        <taxon>Unionoidea</taxon>
        <taxon>Unionidae</taxon>
        <taxon>Ambleminae</taxon>
        <taxon>Lampsilini</taxon>
        <taxon>Potamilus</taxon>
    </lineage>
</organism>
<keyword evidence="3" id="KW-1185">Reference proteome</keyword>
<protein>
    <submittedName>
        <fullName evidence="2">Uncharacterized protein</fullName>
    </submittedName>
</protein>